<dbReference type="RefSeq" id="WP_091800117.1">
    <property type="nucleotide sequence ID" value="NZ_CP016353.1"/>
</dbReference>
<dbReference type="Proteomes" id="UP000199494">
    <property type="component" value="Unassembled WGS sequence"/>
</dbReference>
<dbReference type="GO" id="GO:0006355">
    <property type="term" value="P:regulation of DNA-templated transcription"/>
    <property type="evidence" value="ECO:0007669"/>
    <property type="project" value="InterPro"/>
</dbReference>
<dbReference type="Gene3D" id="1.10.10.10">
    <property type="entry name" value="Winged helix-like DNA-binding domain superfamily/Winged helix DNA-binding domain"/>
    <property type="match status" value="1"/>
</dbReference>
<dbReference type="InterPro" id="IPR036388">
    <property type="entry name" value="WH-like_DNA-bd_sf"/>
</dbReference>
<sequence length="904" mass="95869">MLAGREDESRHIQDLCAAVANGEGRVLIIRGEPGIGKSALLSENTPDHDGVTVVGIRGFASEADLAFAGLHQLVEPFLPLLGGIPGEQARAVRVALGLAEGSTTDLAVCAATLALLRVAAARRPVLLTIDDVHHLDAASLRVVFFCCRRVEGGIGFLLTTLARPGEPQLGEDLPCLVLAGLGAEAATTLLARHGWPRGEAATALVEAARGNPLVLGELARHNTARALDVAALNAGSALDHLFGARLAALSPAERTALRVVAADGTGRADVITRAGERLGLPRDIWGSERLTSLLDTRERIAFAHPLLRSASGLAEPAGLREAHAALAEEWAAIGETSRATWHRALAASEPDEALAAELESSASAAERRGGMASAAVVMRRSAGLSPLPAEGARRLTMAAHYAWKSGEAALARRLLTEGGDTPVPGQRPVRALFELFSGEQNVAFGYLSRCADEAEGTGGADAAADLRFMATGAALYSGRLGEAVELAERIADEHDDPAYRRYGRWLAAALDDRAEPGPRPWRLMDDAPRAIAKSGAHRWLFPMVIAMRGEHVRETHDLAIAAYADLTATGMLALLPMPLSWLTEVEIRLGMLTEASAHAKEGLRLATDVGQPPRIADFHALLATVAAIQGDAAETREHAGTAKDLAHRTGNRLASARATWALGSLALARGEHDTACALLATLGTRGVPQCHEHIARLALPDTVEAHLRAGDTETATGMVNRFTHWAGDRPGWVRAHLHGCAALLAEGETGSAGLADKLHQSALASVSADSTPFEVARLSLRYGEWLRRQRRITEATEPLRTATNLFTDLGARSWAERAGGELRACGARSGGVANASSWPKEELTEQETRVAELAALGLSNREIGAKLYLSHRTVGYHLHKIFPKLGITTRAQLRQTPLAPEDPR</sequence>
<keyword evidence="2" id="KW-1185">Reference proteome</keyword>
<dbReference type="Pfam" id="PF13191">
    <property type="entry name" value="AAA_16"/>
    <property type="match status" value="1"/>
</dbReference>
<dbReference type="PROSITE" id="PS50043">
    <property type="entry name" value="HTH_LUXR_2"/>
    <property type="match status" value="1"/>
</dbReference>
<dbReference type="SUPFAM" id="SSF48452">
    <property type="entry name" value="TPR-like"/>
    <property type="match status" value="1"/>
</dbReference>
<dbReference type="SUPFAM" id="SSF46894">
    <property type="entry name" value="C-terminal effector domain of the bipartite response regulators"/>
    <property type="match status" value="1"/>
</dbReference>
<accession>A0A222VLR7</accession>
<dbReference type="InterPro" id="IPR027417">
    <property type="entry name" value="P-loop_NTPase"/>
</dbReference>
<dbReference type="OrthoDB" id="3656034at2"/>
<dbReference type="PANTHER" id="PTHR43214">
    <property type="entry name" value="TWO-COMPONENT RESPONSE REGULATOR"/>
    <property type="match status" value="1"/>
</dbReference>
<dbReference type="InterPro" id="IPR016032">
    <property type="entry name" value="Sig_transdc_resp-reg_C-effctor"/>
</dbReference>
<dbReference type="SUPFAM" id="SSF52540">
    <property type="entry name" value="P-loop containing nucleoside triphosphate hydrolases"/>
    <property type="match status" value="1"/>
</dbReference>
<dbReference type="InterPro" id="IPR041664">
    <property type="entry name" value="AAA_16"/>
</dbReference>
<dbReference type="STRING" id="530584.SAMN05421630_102427"/>
<name>A0A222VLR7_9PSEU</name>
<protein>
    <submittedName>
        <fullName evidence="1">ATP-, maltotriose-and DNA-dependent transcriptional regulator MalT</fullName>
    </submittedName>
</protein>
<dbReference type="EMBL" id="FMZE01000002">
    <property type="protein sequence ID" value="SDC52525.1"/>
    <property type="molecule type" value="Genomic_DNA"/>
</dbReference>
<dbReference type="Pfam" id="PF00196">
    <property type="entry name" value="GerE"/>
    <property type="match status" value="1"/>
</dbReference>
<dbReference type="CDD" id="cd06170">
    <property type="entry name" value="LuxR_C_like"/>
    <property type="match status" value="1"/>
</dbReference>
<dbReference type="AlphaFoldDB" id="A0A222VLR7"/>
<dbReference type="Gene3D" id="1.25.40.10">
    <property type="entry name" value="Tetratricopeptide repeat domain"/>
    <property type="match status" value="1"/>
</dbReference>
<dbReference type="SMART" id="SM00421">
    <property type="entry name" value="HTH_LUXR"/>
    <property type="match status" value="1"/>
</dbReference>
<organism evidence="1 2">
    <name type="scientific">Prauserella marina</name>
    <dbReference type="NCBI Taxonomy" id="530584"/>
    <lineage>
        <taxon>Bacteria</taxon>
        <taxon>Bacillati</taxon>
        <taxon>Actinomycetota</taxon>
        <taxon>Actinomycetes</taxon>
        <taxon>Pseudonocardiales</taxon>
        <taxon>Pseudonocardiaceae</taxon>
        <taxon>Prauserella</taxon>
    </lineage>
</organism>
<dbReference type="InterPro" id="IPR011990">
    <property type="entry name" value="TPR-like_helical_dom_sf"/>
</dbReference>
<dbReference type="KEGG" id="pmad:BAY61_07105"/>
<reference evidence="1 2" key="1">
    <citation type="submission" date="2016-10" db="EMBL/GenBank/DDBJ databases">
        <authorList>
            <person name="de Groot N.N."/>
        </authorList>
    </citation>
    <scope>NUCLEOTIDE SEQUENCE [LARGE SCALE GENOMIC DNA]</scope>
    <source>
        <strain evidence="1 2">CGMCC 4.5506</strain>
    </source>
</reference>
<proteinExistence type="predicted"/>
<dbReference type="PRINTS" id="PR00038">
    <property type="entry name" value="HTHLUXR"/>
</dbReference>
<dbReference type="InterPro" id="IPR000792">
    <property type="entry name" value="Tscrpt_reg_LuxR_C"/>
</dbReference>
<dbReference type="PANTHER" id="PTHR43214:SF42">
    <property type="entry name" value="TRANSCRIPTIONAL REGULATORY PROTEIN DESR"/>
    <property type="match status" value="1"/>
</dbReference>
<evidence type="ECO:0000313" key="1">
    <source>
        <dbReference type="EMBL" id="SDC52525.1"/>
    </source>
</evidence>
<dbReference type="InterPro" id="IPR039420">
    <property type="entry name" value="WalR-like"/>
</dbReference>
<dbReference type="GO" id="GO:0003677">
    <property type="term" value="F:DNA binding"/>
    <property type="evidence" value="ECO:0007669"/>
    <property type="project" value="InterPro"/>
</dbReference>
<evidence type="ECO:0000313" key="2">
    <source>
        <dbReference type="Proteomes" id="UP000199494"/>
    </source>
</evidence>
<gene>
    <name evidence="1" type="ORF">SAMN05421630_102427</name>
</gene>